<keyword evidence="4" id="KW-0804">Transcription</keyword>
<dbReference type="OrthoDB" id="9795583at2"/>
<protein>
    <submittedName>
        <fullName evidence="5">Penicillinase repressor</fullName>
    </submittedName>
</protein>
<dbReference type="RefSeq" id="WP_054876652.1">
    <property type="nucleotide sequence ID" value="NZ_LKET01000051.1"/>
</dbReference>
<comment type="caution">
    <text evidence="5">The sequence shown here is derived from an EMBL/GenBank/DDBJ whole genome shotgun (WGS) entry which is preliminary data.</text>
</comment>
<evidence type="ECO:0000313" key="6">
    <source>
        <dbReference type="Proteomes" id="UP000050326"/>
    </source>
</evidence>
<evidence type="ECO:0000256" key="1">
    <source>
        <dbReference type="ARBA" id="ARBA00011046"/>
    </source>
</evidence>
<dbReference type="InterPro" id="IPR005650">
    <property type="entry name" value="BlaI_family"/>
</dbReference>
<comment type="similarity">
    <text evidence="1">Belongs to the BlaI transcriptional regulatory family.</text>
</comment>
<dbReference type="Gene3D" id="1.10.10.10">
    <property type="entry name" value="Winged helix-like DNA-binding domain superfamily/Winged helix DNA-binding domain"/>
    <property type="match status" value="1"/>
</dbReference>
<dbReference type="AlphaFoldDB" id="A0A0N8NST4"/>
<dbReference type="Gene3D" id="1.10.4040.10">
    <property type="entry name" value="Penicillinase repressor domain"/>
    <property type="match status" value="1"/>
</dbReference>
<dbReference type="SUPFAM" id="SSF46785">
    <property type="entry name" value="Winged helix' DNA-binding domain"/>
    <property type="match status" value="1"/>
</dbReference>
<keyword evidence="6" id="KW-1185">Reference proteome</keyword>
<dbReference type="InterPro" id="IPR036390">
    <property type="entry name" value="WH_DNA-bd_sf"/>
</dbReference>
<name>A0A0N8NST4_9CLOT</name>
<keyword evidence="3" id="KW-0238">DNA-binding</keyword>
<dbReference type="PATRIC" id="fig|36849.3.peg.3896"/>
<dbReference type="Proteomes" id="UP000050326">
    <property type="component" value="Unassembled WGS sequence"/>
</dbReference>
<evidence type="ECO:0000256" key="4">
    <source>
        <dbReference type="ARBA" id="ARBA00023163"/>
    </source>
</evidence>
<sequence>MSLAEKISNAELEIMRILWREKKPISFTNIRVELQNTKGWEKSTINILIRRLADKGAITAQKQDVLYYTPNISEAEYIQAEEQNMIDKLYDGNAKNFVAALCHRGKLSEADIDELKAYFQMGENEK</sequence>
<evidence type="ECO:0000313" key="5">
    <source>
        <dbReference type="EMBL" id="KPU42920.1"/>
    </source>
</evidence>
<evidence type="ECO:0000256" key="3">
    <source>
        <dbReference type="ARBA" id="ARBA00023125"/>
    </source>
</evidence>
<dbReference type="EMBL" id="LKET01000051">
    <property type="protein sequence ID" value="KPU42920.1"/>
    <property type="molecule type" value="Genomic_DNA"/>
</dbReference>
<dbReference type="Pfam" id="PF03965">
    <property type="entry name" value="Penicillinase_R"/>
    <property type="match status" value="1"/>
</dbReference>
<dbReference type="InterPro" id="IPR036388">
    <property type="entry name" value="WH-like_DNA-bd_sf"/>
</dbReference>
<dbReference type="GO" id="GO:0003677">
    <property type="term" value="F:DNA binding"/>
    <property type="evidence" value="ECO:0007669"/>
    <property type="project" value="UniProtKB-KW"/>
</dbReference>
<dbReference type="PIRSF" id="PIRSF019455">
    <property type="entry name" value="CopR_AtkY"/>
    <property type="match status" value="1"/>
</dbReference>
<gene>
    <name evidence="5" type="primary">blaI_3</name>
    <name evidence="5" type="ORF">OXPF_36890</name>
</gene>
<reference evidence="5 6" key="1">
    <citation type="submission" date="2015-09" db="EMBL/GenBank/DDBJ databases">
        <title>Genome sequence of Oxobacter pfennigii DSM 3222.</title>
        <authorList>
            <person name="Poehlein A."/>
            <person name="Bengelsdorf F.R."/>
            <person name="Schiel-Bengelsdorf B."/>
            <person name="Duerre P."/>
            <person name="Daniel R."/>
        </authorList>
    </citation>
    <scope>NUCLEOTIDE SEQUENCE [LARGE SCALE GENOMIC DNA]</scope>
    <source>
        <strain evidence="5 6">DSM 3222</strain>
    </source>
</reference>
<dbReference type="GO" id="GO:0045892">
    <property type="term" value="P:negative regulation of DNA-templated transcription"/>
    <property type="evidence" value="ECO:0007669"/>
    <property type="project" value="InterPro"/>
</dbReference>
<keyword evidence="2" id="KW-0805">Transcription regulation</keyword>
<evidence type="ECO:0000256" key="2">
    <source>
        <dbReference type="ARBA" id="ARBA00023015"/>
    </source>
</evidence>
<dbReference type="STRING" id="36849.OXPF_36890"/>
<organism evidence="5 6">
    <name type="scientific">Oxobacter pfennigii</name>
    <dbReference type="NCBI Taxonomy" id="36849"/>
    <lineage>
        <taxon>Bacteria</taxon>
        <taxon>Bacillati</taxon>
        <taxon>Bacillota</taxon>
        <taxon>Clostridia</taxon>
        <taxon>Eubacteriales</taxon>
        <taxon>Clostridiaceae</taxon>
        <taxon>Oxobacter</taxon>
    </lineage>
</organism>
<accession>A0A0N8NST4</accession>
<proteinExistence type="inferred from homology"/>